<dbReference type="AlphaFoldDB" id="A0A034WMK2"/>
<feature type="compositionally biased region" description="Basic and acidic residues" evidence="1">
    <location>
        <begin position="94"/>
        <end position="104"/>
    </location>
</feature>
<evidence type="ECO:0000313" key="2">
    <source>
        <dbReference type="EMBL" id="JAC55572.1"/>
    </source>
</evidence>
<sequence>FEEWRKCKIERNSRLVNYVCTKFSATDVTPDTQKKIKLKISSVSSKFSKKWTETNMMIERFLNKNRSWLEGADLQFYLQMEHPCPTSSTGSNRPEGRPKKKFEESSFITKKPRVEDLLESRSAIELTVAAEVANRLEGNKNIATSIKV</sequence>
<protein>
    <submittedName>
        <fullName evidence="2">Uncharacterized protein</fullName>
    </submittedName>
</protein>
<proteinExistence type="predicted"/>
<feature type="region of interest" description="Disordered" evidence="1">
    <location>
        <begin position="83"/>
        <end position="107"/>
    </location>
</feature>
<organism evidence="2">
    <name type="scientific">Bactrocera dorsalis</name>
    <name type="common">Oriental fruit fly</name>
    <name type="synonym">Dacus dorsalis</name>
    <dbReference type="NCBI Taxonomy" id="27457"/>
    <lineage>
        <taxon>Eukaryota</taxon>
        <taxon>Metazoa</taxon>
        <taxon>Ecdysozoa</taxon>
        <taxon>Arthropoda</taxon>
        <taxon>Hexapoda</taxon>
        <taxon>Insecta</taxon>
        <taxon>Pterygota</taxon>
        <taxon>Neoptera</taxon>
        <taxon>Endopterygota</taxon>
        <taxon>Diptera</taxon>
        <taxon>Brachycera</taxon>
        <taxon>Muscomorpha</taxon>
        <taxon>Tephritoidea</taxon>
        <taxon>Tephritidae</taxon>
        <taxon>Bactrocera</taxon>
        <taxon>Bactrocera</taxon>
    </lineage>
</organism>
<reference evidence="2" key="1">
    <citation type="journal article" date="2014" name="BMC Genomics">
        <title>Characterizing the developmental transcriptome of the oriental fruit fly, Bactrocera dorsalis (Diptera: Tephritidae) through comparative genomic analysis with Drosophila melanogaster utilizing modENCODE datasets.</title>
        <authorList>
            <person name="Geib S.M."/>
            <person name="Calla B."/>
            <person name="Hall B."/>
            <person name="Hou S."/>
            <person name="Manoukis N.C."/>
        </authorList>
    </citation>
    <scope>NUCLEOTIDE SEQUENCE</scope>
    <source>
        <strain evidence="2">Punador</strain>
    </source>
</reference>
<evidence type="ECO:0000256" key="1">
    <source>
        <dbReference type="SAM" id="MobiDB-lite"/>
    </source>
</evidence>
<accession>A0A034WMK2</accession>
<feature type="non-terminal residue" evidence="2">
    <location>
        <position position="1"/>
    </location>
</feature>
<dbReference type="EMBL" id="GAKP01003380">
    <property type="protein sequence ID" value="JAC55572.1"/>
    <property type="molecule type" value="Transcribed_RNA"/>
</dbReference>
<name>A0A034WMK2_BACDO</name>